<proteinExistence type="predicted"/>
<organism evidence="2 3">
    <name type="scientific">Streptomyces lonarensis</name>
    <dbReference type="NCBI Taxonomy" id="700599"/>
    <lineage>
        <taxon>Bacteria</taxon>
        <taxon>Bacillati</taxon>
        <taxon>Actinomycetota</taxon>
        <taxon>Actinomycetes</taxon>
        <taxon>Kitasatosporales</taxon>
        <taxon>Streptomycetaceae</taxon>
        <taxon>Streptomyces</taxon>
    </lineage>
</organism>
<dbReference type="Gene3D" id="1.10.260.40">
    <property type="entry name" value="lambda repressor-like DNA-binding domains"/>
    <property type="match status" value="1"/>
</dbReference>
<sequence length="279" mass="30748">MVNRKELNPDAGPEAAYGARLRRLREARGWKQDDLAERIGYTGRHVSGVETAGKPPTRQFSAAVDAALGLAGTAESFVSEWGEIRHGVLLQGFPEYVELEGRAAEIRLFDSGLVPGPLQTRGYAEALATAAVKRQVITTEQAEERVCLLMDRQASLRRSVPPLVIVVLDESCVRRSIGGGAVMRDQVESLVEFAEEPNTMLQLAPYSFGEHRPFDRLVNLLTLNDRSVVSYVESETRGYLDRDLASVVSLMRAYHLLQAGCLSQTATVDMLHQLRKGTP</sequence>
<dbReference type="RefSeq" id="WP_167970342.1">
    <property type="nucleotide sequence ID" value="NZ_BHZG01000157.1"/>
</dbReference>
<dbReference type="GO" id="GO:0003677">
    <property type="term" value="F:DNA binding"/>
    <property type="evidence" value="ECO:0007669"/>
    <property type="project" value="InterPro"/>
</dbReference>
<dbReference type="InterPro" id="IPR001387">
    <property type="entry name" value="Cro/C1-type_HTH"/>
</dbReference>
<comment type="caution">
    <text evidence="2">The sequence shown here is derived from an EMBL/GenBank/DDBJ whole genome shotgun (WGS) entry which is preliminary data.</text>
</comment>
<dbReference type="SMART" id="SM00530">
    <property type="entry name" value="HTH_XRE"/>
    <property type="match status" value="1"/>
</dbReference>
<evidence type="ECO:0000313" key="3">
    <source>
        <dbReference type="Proteomes" id="UP000578686"/>
    </source>
</evidence>
<dbReference type="SUPFAM" id="SSF47413">
    <property type="entry name" value="lambda repressor-like DNA-binding domains"/>
    <property type="match status" value="1"/>
</dbReference>
<dbReference type="EMBL" id="JAAVJD010000078">
    <property type="protein sequence ID" value="NJQ06345.1"/>
    <property type="molecule type" value="Genomic_DNA"/>
</dbReference>
<reference evidence="2 3" key="1">
    <citation type="submission" date="2020-03" db="EMBL/GenBank/DDBJ databases">
        <title>Draft genome of Streptomyces sp. ventii, isolated from the Axial Seamount in the Pacific Ocean, and resequencing of the two type strains Streptomyces lonarensis strain NCL 716 and Streptomyces bohaiensis strain 11A07.</title>
        <authorList>
            <person name="Loughran R.M."/>
            <person name="Pfannmuller K.M."/>
            <person name="Wasson B.J."/>
            <person name="Deadmond M.C."/>
            <person name="Paddock B.E."/>
            <person name="Koyack M.J."/>
            <person name="Gallegos D.A."/>
            <person name="Mitchell E.A."/>
            <person name="Ushijima B."/>
            <person name="Saw J.H."/>
            <person name="Mcphail K.L."/>
            <person name="Videau P."/>
        </authorList>
    </citation>
    <scope>NUCLEOTIDE SEQUENCE [LARGE SCALE GENOMIC DNA]</scope>
    <source>
        <strain evidence="2 3">NCL716</strain>
    </source>
</reference>
<keyword evidence="3" id="KW-1185">Reference proteome</keyword>
<dbReference type="PROSITE" id="PS50943">
    <property type="entry name" value="HTH_CROC1"/>
    <property type="match status" value="1"/>
</dbReference>
<protein>
    <submittedName>
        <fullName evidence="2">Helix-turn-helix domain-containing protein</fullName>
    </submittedName>
</protein>
<dbReference type="AlphaFoldDB" id="A0A7X6HZC2"/>
<dbReference type="Proteomes" id="UP000578686">
    <property type="component" value="Unassembled WGS sequence"/>
</dbReference>
<dbReference type="InterPro" id="IPR043917">
    <property type="entry name" value="DUF5753"/>
</dbReference>
<gene>
    <name evidence="2" type="ORF">HCN56_12315</name>
</gene>
<evidence type="ECO:0000313" key="2">
    <source>
        <dbReference type="EMBL" id="NJQ06345.1"/>
    </source>
</evidence>
<dbReference type="InterPro" id="IPR010982">
    <property type="entry name" value="Lambda_DNA-bd_dom_sf"/>
</dbReference>
<accession>A0A7X6HZC2</accession>
<evidence type="ECO:0000259" key="1">
    <source>
        <dbReference type="PROSITE" id="PS50943"/>
    </source>
</evidence>
<name>A0A7X6HZC2_9ACTN</name>
<feature type="domain" description="HTH cro/C1-type" evidence="1">
    <location>
        <begin position="21"/>
        <end position="77"/>
    </location>
</feature>
<dbReference type="Pfam" id="PF19054">
    <property type="entry name" value="DUF5753"/>
    <property type="match status" value="1"/>
</dbReference>
<dbReference type="Pfam" id="PF13560">
    <property type="entry name" value="HTH_31"/>
    <property type="match status" value="1"/>
</dbReference>